<dbReference type="RefSeq" id="WP_014796706.1">
    <property type="nucleotide sequence ID" value="NC_018018.1"/>
</dbReference>
<proteinExistence type="predicted"/>
<dbReference type="EMBL" id="CP003345">
    <property type="protein sequence ID" value="AFM03248.1"/>
    <property type="molecule type" value="Genomic_DNA"/>
</dbReference>
<evidence type="ECO:0000256" key="2">
    <source>
        <dbReference type="SAM" id="SignalP"/>
    </source>
</evidence>
<evidence type="ECO:0000313" key="3">
    <source>
        <dbReference type="EMBL" id="AFM03248.1"/>
    </source>
</evidence>
<evidence type="ECO:0000256" key="1">
    <source>
        <dbReference type="SAM" id="MobiDB-lite"/>
    </source>
</evidence>
<sequence length="45" mass="5210" precursor="true">MKKLLLILILFVLGTNLSFAQKENDPERTCGTRNMTDQEMEALPW</sequence>
<reference evidence="4" key="1">
    <citation type="submission" date="2012-06" db="EMBL/GenBank/DDBJ databases">
        <title>The complete genome of Flexibacter litoralis DSM 6794.</title>
        <authorList>
            <person name="Lucas S."/>
            <person name="Copeland A."/>
            <person name="Lapidus A."/>
            <person name="Glavina del Rio T."/>
            <person name="Dalin E."/>
            <person name="Tice H."/>
            <person name="Bruce D."/>
            <person name="Goodwin L."/>
            <person name="Pitluck S."/>
            <person name="Peters L."/>
            <person name="Ovchinnikova G."/>
            <person name="Lu M."/>
            <person name="Kyrpides N."/>
            <person name="Mavromatis K."/>
            <person name="Ivanova N."/>
            <person name="Brettin T."/>
            <person name="Detter J.C."/>
            <person name="Han C."/>
            <person name="Larimer F."/>
            <person name="Land M."/>
            <person name="Hauser L."/>
            <person name="Markowitz V."/>
            <person name="Cheng J.-F."/>
            <person name="Hugenholtz P."/>
            <person name="Woyke T."/>
            <person name="Wu D."/>
            <person name="Spring S."/>
            <person name="Lang E."/>
            <person name="Kopitz M."/>
            <person name="Brambilla E."/>
            <person name="Klenk H.-P."/>
            <person name="Eisen J.A."/>
        </authorList>
    </citation>
    <scope>NUCLEOTIDE SEQUENCE [LARGE SCALE GENOMIC DNA]</scope>
    <source>
        <strain evidence="4">ATCC 23117 / DSM 6794 / NBRC 15988 / NCIMB 1366 / Sio-4</strain>
    </source>
</reference>
<keyword evidence="4" id="KW-1185">Reference proteome</keyword>
<dbReference type="Proteomes" id="UP000006054">
    <property type="component" value="Chromosome"/>
</dbReference>
<organism evidence="3 4">
    <name type="scientific">Bernardetia litoralis (strain ATCC 23117 / DSM 6794 / NBRC 15988 / NCIMB 1366 / Fx l1 / Sio-4)</name>
    <name type="common">Flexibacter litoralis</name>
    <dbReference type="NCBI Taxonomy" id="880071"/>
    <lineage>
        <taxon>Bacteria</taxon>
        <taxon>Pseudomonadati</taxon>
        <taxon>Bacteroidota</taxon>
        <taxon>Cytophagia</taxon>
        <taxon>Cytophagales</taxon>
        <taxon>Bernardetiaceae</taxon>
        <taxon>Bernardetia</taxon>
    </lineage>
</organism>
<keyword evidence="2" id="KW-0732">Signal</keyword>
<dbReference type="HOGENOM" id="CLU_212065_0_0_10"/>
<dbReference type="STRING" id="880071.Fleli_0789"/>
<evidence type="ECO:0000313" key="4">
    <source>
        <dbReference type="Proteomes" id="UP000006054"/>
    </source>
</evidence>
<feature type="chain" id="PRO_5003685262" evidence="2">
    <location>
        <begin position="21"/>
        <end position="45"/>
    </location>
</feature>
<name>I4AH13_BERLS</name>
<feature type="region of interest" description="Disordered" evidence="1">
    <location>
        <begin position="23"/>
        <end position="45"/>
    </location>
</feature>
<dbReference type="AlphaFoldDB" id="I4AH13"/>
<gene>
    <name evidence="3" type="ordered locus">Fleli_0789</name>
</gene>
<accession>I4AH13</accession>
<protein>
    <submittedName>
        <fullName evidence="3">Uncharacterized protein</fullName>
    </submittedName>
</protein>
<dbReference type="KEGG" id="fli:Fleli_0789"/>
<feature type="signal peptide" evidence="2">
    <location>
        <begin position="1"/>
        <end position="20"/>
    </location>
</feature>